<evidence type="ECO:0000259" key="2">
    <source>
        <dbReference type="Pfam" id="PF03795"/>
    </source>
</evidence>
<dbReference type="Gene3D" id="3.30.70.1060">
    <property type="entry name" value="Dimeric alpha+beta barrel"/>
    <property type="match status" value="1"/>
</dbReference>
<dbReference type="SUPFAM" id="SSF54909">
    <property type="entry name" value="Dimeric alpha+beta barrel"/>
    <property type="match status" value="1"/>
</dbReference>
<keyword evidence="4" id="KW-1185">Reference proteome</keyword>
<comment type="caution">
    <text evidence="3">The sequence shown here is derived from an EMBL/GenBank/DDBJ whole genome shotgun (WGS) entry which is preliminary data.</text>
</comment>
<protein>
    <recommendedName>
        <fullName evidence="2">YCII-related domain-containing protein</fullName>
    </recommendedName>
</protein>
<evidence type="ECO:0000313" key="3">
    <source>
        <dbReference type="EMBL" id="MBB6095332.1"/>
    </source>
</evidence>
<dbReference type="EMBL" id="JACHHZ010000005">
    <property type="protein sequence ID" value="MBB6095332.1"/>
    <property type="molecule type" value="Genomic_DNA"/>
</dbReference>
<dbReference type="InterPro" id="IPR011008">
    <property type="entry name" value="Dimeric_a/b-barrel"/>
</dbReference>
<name>A0A841HTL6_9GAMM</name>
<dbReference type="AlphaFoldDB" id="A0A841HTL6"/>
<dbReference type="RefSeq" id="WP_184334717.1">
    <property type="nucleotide sequence ID" value="NZ_JACHHZ010000005.1"/>
</dbReference>
<accession>A0A841HTL6</accession>
<gene>
    <name evidence="3" type="ORF">HNQ60_004222</name>
</gene>
<sequence>MRSFFVLFHETPRTLTEMSPTQMQEVIARYRTWFDRVHAAGHIGVRAKLKDDGGKHLNRERAAIVASDGPFVEAKDVISGVFVLNAASHEAAQALLADCPHFDFGWMEVREIDFIKQ</sequence>
<comment type="similarity">
    <text evidence="1">Belongs to the YciI family.</text>
</comment>
<dbReference type="InterPro" id="IPR005545">
    <property type="entry name" value="YCII"/>
</dbReference>
<proteinExistence type="inferred from homology"/>
<dbReference type="Pfam" id="PF03795">
    <property type="entry name" value="YCII"/>
    <property type="match status" value="1"/>
</dbReference>
<organism evidence="3 4">
    <name type="scientific">Povalibacter uvarum</name>
    <dbReference type="NCBI Taxonomy" id="732238"/>
    <lineage>
        <taxon>Bacteria</taxon>
        <taxon>Pseudomonadati</taxon>
        <taxon>Pseudomonadota</taxon>
        <taxon>Gammaproteobacteria</taxon>
        <taxon>Steroidobacterales</taxon>
        <taxon>Steroidobacteraceae</taxon>
        <taxon>Povalibacter</taxon>
    </lineage>
</organism>
<feature type="domain" description="YCII-related" evidence="2">
    <location>
        <begin position="7"/>
        <end position="112"/>
    </location>
</feature>
<evidence type="ECO:0000313" key="4">
    <source>
        <dbReference type="Proteomes" id="UP000588068"/>
    </source>
</evidence>
<reference evidence="3 4" key="1">
    <citation type="submission" date="2020-08" db="EMBL/GenBank/DDBJ databases">
        <title>Genomic Encyclopedia of Type Strains, Phase IV (KMG-IV): sequencing the most valuable type-strain genomes for metagenomic binning, comparative biology and taxonomic classification.</title>
        <authorList>
            <person name="Goeker M."/>
        </authorList>
    </citation>
    <scope>NUCLEOTIDE SEQUENCE [LARGE SCALE GENOMIC DNA]</scope>
    <source>
        <strain evidence="3 4">DSM 26723</strain>
    </source>
</reference>
<evidence type="ECO:0000256" key="1">
    <source>
        <dbReference type="ARBA" id="ARBA00007689"/>
    </source>
</evidence>
<dbReference type="Proteomes" id="UP000588068">
    <property type="component" value="Unassembled WGS sequence"/>
</dbReference>